<dbReference type="InterPro" id="IPR010918">
    <property type="entry name" value="PurM-like_C_dom"/>
</dbReference>
<dbReference type="Pfam" id="PF18072">
    <property type="entry name" value="FGAR-AT_linker"/>
    <property type="match status" value="1"/>
</dbReference>
<gene>
    <name evidence="10" type="ORF">EV211_10619</name>
</gene>
<dbReference type="PANTHER" id="PTHR10099:SF1">
    <property type="entry name" value="PHOSPHORIBOSYLFORMYLGLYCINAMIDINE SYNTHASE"/>
    <property type="match status" value="1"/>
</dbReference>
<keyword evidence="6" id="KW-0460">Magnesium</keyword>
<proteinExistence type="predicted"/>
<comment type="caution">
    <text evidence="10">The sequence shown here is derived from an EMBL/GenBank/DDBJ whole genome shotgun (WGS) entry which is preliminary data.</text>
</comment>
<evidence type="ECO:0000256" key="5">
    <source>
        <dbReference type="ARBA" id="ARBA00022840"/>
    </source>
</evidence>
<evidence type="ECO:0000256" key="3">
    <source>
        <dbReference type="ARBA" id="ARBA00022741"/>
    </source>
</evidence>
<dbReference type="SUPFAM" id="SSF55326">
    <property type="entry name" value="PurM N-terminal domain-like"/>
    <property type="match status" value="2"/>
</dbReference>
<dbReference type="CDD" id="cd01740">
    <property type="entry name" value="GATase1_FGAR_AT"/>
    <property type="match status" value="1"/>
</dbReference>
<dbReference type="Pfam" id="PF13507">
    <property type="entry name" value="GATase_5"/>
    <property type="match status" value="1"/>
</dbReference>
<dbReference type="InterPro" id="IPR010141">
    <property type="entry name" value="FGAM_synthase"/>
</dbReference>
<dbReference type="InterPro" id="IPR036676">
    <property type="entry name" value="PurM-like_C_sf"/>
</dbReference>
<evidence type="ECO:0000259" key="7">
    <source>
        <dbReference type="Pfam" id="PF00586"/>
    </source>
</evidence>
<reference evidence="10 11" key="1">
    <citation type="submission" date="2019-03" db="EMBL/GenBank/DDBJ databases">
        <title>Genomic Encyclopedia of Type Strains, Phase IV (KMG-IV): sequencing the most valuable type-strain genomes for metagenomic binning, comparative biology and taxonomic classification.</title>
        <authorList>
            <person name="Goeker M."/>
        </authorList>
    </citation>
    <scope>NUCLEOTIDE SEQUENCE [LARGE SCALE GENOMIC DNA]</scope>
    <source>
        <strain evidence="10 11">DSM 28287</strain>
    </source>
</reference>
<dbReference type="GO" id="GO:0006164">
    <property type="term" value="P:purine nucleotide biosynthetic process"/>
    <property type="evidence" value="ECO:0007669"/>
    <property type="project" value="UniProtKB-KW"/>
</dbReference>
<dbReference type="NCBIfam" id="TIGR01857">
    <property type="entry name" value="FGAM-synthase"/>
    <property type="match status" value="1"/>
</dbReference>
<keyword evidence="1" id="KW-0436">Ligase</keyword>
<evidence type="ECO:0000256" key="2">
    <source>
        <dbReference type="ARBA" id="ARBA00022723"/>
    </source>
</evidence>
<accession>A0A4R6Q8P8</accession>
<evidence type="ECO:0000256" key="1">
    <source>
        <dbReference type="ARBA" id="ARBA00022598"/>
    </source>
</evidence>
<dbReference type="Gene3D" id="3.40.50.880">
    <property type="match status" value="1"/>
</dbReference>
<evidence type="ECO:0000313" key="11">
    <source>
        <dbReference type="Proteomes" id="UP000295500"/>
    </source>
</evidence>
<dbReference type="GO" id="GO:0005524">
    <property type="term" value="F:ATP binding"/>
    <property type="evidence" value="ECO:0007669"/>
    <property type="project" value="UniProtKB-KW"/>
</dbReference>
<dbReference type="CDD" id="cd02204">
    <property type="entry name" value="PurL_repeat2"/>
    <property type="match status" value="1"/>
</dbReference>
<dbReference type="GO" id="GO:0005737">
    <property type="term" value="C:cytoplasm"/>
    <property type="evidence" value="ECO:0007669"/>
    <property type="project" value="TreeGrafter"/>
</dbReference>
<evidence type="ECO:0000313" key="10">
    <source>
        <dbReference type="EMBL" id="TDP58510.1"/>
    </source>
</evidence>
<keyword evidence="5" id="KW-0067">ATP-binding</keyword>
<keyword evidence="11" id="KW-1185">Reference proteome</keyword>
<dbReference type="InterPro" id="IPR016188">
    <property type="entry name" value="PurM-like_N"/>
</dbReference>
<dbReference type="PANTHER" id="PTHR10099">
    <property type="entry name" value="PHOSPHORIBOSYLFORMYLGLYCINAMIDINE SYNTHASE"/>
    <property type="match status" value="1"/>
</dbReference>
<dbReference type="FunFam" id="3.30.1330.10:FF:000013">
    <property type="entry name" value="Phosphoribosylformylglycinamidine synthase"/>
    <property type="match status" value="1"/>
</dbReference>
<dbReference type="Gene3D" id="3.90.650.10">
    <property type="entry name" value="PurM-like C-terminal domain"/>
    <property type="match status" value="1"/>
</dbReference>
<dbReference type="PROSITE" id="PS51273">
    <property type="entry name" value="GATASE_TYPE_1"/>
    <property type="match status" value="1"/>
</dbReference>
<keyword evidence="4" id="KW-0658">Purine biosynthesis</keyword>
<protein>
    <submittedName>
        <fullName evidence="10">Phosphoribosylformylglycinamidine synthase</fullName>
    </submittedName>
</protein>
<dbReference type="InterPro" id="IPR041609">
    <property type="entry name" value="PurL_linker"/>
</dbReference>
<dbReference type="Pfam" id="PF02769">
    <property type="entry name" value="AIRS_C"/>
    <property type="match status" value="1"/>
</dbReference>
<evidence type="ECO:0000259" key="9">
    <source>
        <dbReference type="Pfam" id="PF18072"/>
    </source>
</evidence>
<dbReference type="OrthoDB" id="9804441at2"/>
<feature type="domain" description="PurM-like C-terminal" evidence="8">
    <location>
        <begin position="434"/>
        <end position="583"/>
    </location>
</feature>
<keyword evidence="3" id="KW-0547">Nucleotide-binding</keyword>
<dbReference type="Pfam" id="PF00586">
    <property type="entry name" value="AIRS"/>
    <property type="match status" value="1"/>
</dbReference>
<dbReference type="InterPro" id="IPR029062">
    <property type="entry name" value="Class_I_gatase-like"/>
</dbReference>
<evidence type="ECO:0000256" key="4">
    <source>
        <dbReference type="ARBA" id="ARBA00022755"/>
    </source>
</evidence>
<dbReference type="GO" id="GO:0046872">
    <property type="term" value="F:metal ion binding"/>
    <property type="evidence" value="ECO:0007669"/>
    <property type="project" value="UniProtKB-KW"/>
</dbReference>
<sequence length="1234" mass="136653">MVYRIYVEKKDEFASEAESLRKEMISLFQLNDFDDLRIVNRYDVENLPENLFKYAETTVFSEPQVDNAYDKLNISDSDKVFAVEYLPGQFDQRAESAAECIQLISKGERPVVRTAKIYIMKGDLSHKDIDTIKNYVINPVEAREASLEEYDTLKTDYDIPTEVKTLDGFNNMDDEACGEFIKEYGLAMDRGDLEFCQNYFKSEHRDPTITEIKVIDTYWSDHCRHTTFNTTIDSVTFEDPEIQKTYEDYIRTREKLNRTKPVTLMDIGTLAAKYLKSKGLMDKLDESEEINACTVKMDVDVDGKTEKWLLLFKNETHNHPTEIEPFGGAATCIGGAIRDPLSGRSYVYGAMRVTGAADPLKPVSETLKGKLPQRKLVTTAADGYSSYGNQIGLATGQVDELYHPGYVAKRMEVGAVIAAAPAENVRRERPVDSDIVILLGGKTGRDGCGGATGSSKKHTLESLKTCGAEVQKGNAPEERKLQRLFRNPEASKMIKRCNDFGAGGVSVAIGELADGLEVDLNAVTKKYEGLDGTELAISESQERMAVVVAAEDADAFCKLAEGENLEATRVAVVKDDPYLREYWNGKAIVNISRAFLDTNGAEKHINIEIPKHTDFRKEHGSDFRKDYMDLAGDLNVCSKRGLSEEFDSTIGAGSVMMPFGGKYQRTPVQSMVDLVSIEKKHTDTCSLMSWGFNPMISSASPYHGAYLAVVESVSKLIATGASFKDVYLSFQEYFEKPGNDGKRWAKPMAAVLGAFKAQKELGVAAIGGKDSMSGTFEDIDVPPTLISFAVTTDKADRIITPEFKDVNSKCILLTPEYDEDGLPTGESLKKIFTTMNSMNYNGLIKAAYTPGYGGVAESVLKMSMGNRIGFRYDDKLSLDDIFGYHYGAFVIETDKNVNIEGNNATLLGETTARNTMEWGSNALPMEELYMAYENKLEPVYKCNIKPELKKLDTFTFNSKDKVHPKTTIAVPKVLIPVFPGTNCEYDSAKAFRDAGADPEIFVINNLSSEAVAKSVEEFAAGIRKSQIIFIPGGFSGGDEPDGSGKFITAFFRNAEIKEAVTDLLDNRDGLMAGICNGFQALVKLGLVPYGKIVETDENSATLTFNEIRRHQSKIVRTRVASNKSPWMSKVNAGDVFMVPISHGEGRFIAPDSLIRELADNGQILTQYVDMAGQVTSDIQYNPNGSYYAIEGITSPDGRVIGKMGHSERIGKDLYKNVPGIYDMKIFESAVEYFK</sequence>
<dbReference type="SUPFAM" id="SSF52317">
    <property type="entry name" value="Class I glutamine amidotransferase-like"/>
    <property type="match status" value="1"/>
</dbReference>
<name>A0A4R6Q8P8_9FIRM</name>
<evidence type="ECO:0000256" key="6">
    <source>
        <dbReference type="ARBA" id="ARBA00022842"/>
    </source>
</evidence>
<organism evidence="10 11">
    <name type="scientific">Aminicella lysinilytica</name>
    <dbReference type="NCBI Taxonomy" id="433323"/>
    <lineage>
        <taxon>Bacteria</taxon>
        <taxon>Bacillati</taxon>
        <taxon>Bacillota</taxon>
        <taxon>Clostridia</taxon>
        <taxon>Peptostreptococcales</taxon>
        <taxon>Anaerovoracaceae</taxon>
        <taxon>Aminicella</taxon>
    </lineage>
</organism>
<dbReference type="SMART" id="SM01211">
    <property type="entry name" value="GATase_5"/>
    <property type="match status" value="1"/>
</dbReference>
<dbReference type="SUPFAM" id="SSF56042">
    <property type="entry name" value="PurM C-terminal domain-like"/>
    <property type="match status" value="2"/>
</dbReference>
<evidence type="ECO:0000259" key="8">
    <source>
        <dbReference type="Pfam" id="PF02769"/>
    </source>
</evidence>
<dbReference type="AlphaFoldDB" id="A0A4R6Q8P8"/>
<dbReference type="EMBL" id="SNXO01000006">
    <property type="protein sequence ID" value="TDP58510.1"/>
    <property type="molecule type" value="Genomic_DNA"/>
</dbReference>
<dbReference type="CDD" id="cd02203">
    <property type="entry name" value="PurL_repeat1"/>
    <property type="match status" value="1"/>
</dbReference>
<feature type="domain" description="PurM-like N-terminal" evidence="7">
    <location>
        <begin position="697"/>
        <end position="772"/>
    </location>
</feature>
<feature type="domain" description="Phosphoribosylformylglycinamidine synthase linker" evidence="9">
    <location>
        <begin position="182"/>
        <end position="225"/>
    </location>
</feature>
<dbReference type="InterPro" id="IPR036921">
    <property type="entry name" value="PurM-like_N_sf"/>
</dbReference>
<dbReference type="Proteomes" id="UP000295500">
    <property type="component" value="Unassembled WGS sequence"/>
</dbReference>
<keyword evidence="2" id="KW-0479">Metal-binding</keyword>
<dbReference type="GO" id="GO:0004642">
    <property type="term" value="F:phosphoribosylformylglycinamidine synthase activity"/>
    <property type="evidence" value="ECO:0007669"/>
    <property type="project" value="TreeGrafter"/>
</dbReference>
<dbReference type="RefSeq" id="WP_133527861.1">
    <property type="nucleotide sequence ID" value="NZ_CALCQM010000141.1"/>
</dbReference>
<dbReference type="Gene3D" id="3.30.1330.10">
    <property type="entry name" value="PurM-like, N-terminal domain"/>
    <property type="match status" value="2"/>
</dbReference>